<feature type="transmembrane region" description="Helical" evidence="8">
    <location>
        <begin position="176"/>
        <end position="198"/>
    </location>
</feature>
<protein>
    <submittedName>
        <fullName evidence="9">AI-2 transport protein TqsA</fullName>
    </submittedName>
</protein>
<reference evidence="9 10" key="1">
    <citation type="submission" date="2016-06" db="EMBL/GenBank/DDBJ databases">
        <title>Three novel species with peptidoglycan cell walls form the new genus Lacunisphaera gen. nov. in the family Opitutaceae of the verrucomicrobial subdivision 4.</title>
        <authorList>
            <person name="Rast P."/>
            <person name="Gloeckner I."/>
            <person name="Jogler M."/>
            <person name="Boedeker C."/>
            <person name="Jeske O."/>
            <person name="Wiegand S."/>
            <person name="Reinhardt R."/>
            <person name="Schumann P."/>
            <person name="Rohde M."/>
            <person name="Spring S."/>
            <person name="Gloeckner F.O."/>
            <person name="Jogler C."/>
        </authorList>
    </citation>
    <scope>NUCLEOTIDE SEQUENCE [LARGE SCALE GENOMIC DNA]</scope>
    <source>
        <strain evidence="9 10">IG16b</strain>
    </source>
</reference>
<dbReference type="STRING" id="1838286.Verru16b_03118"/>
<evidence type="ECO:0000256" key="5">
    <source>
        <dbReference type="ARBA" id="ARBA00022692"/>
    </source>
</evidence>
<keyword evidence="3" id="KW-0813">Transport</keyword>
<comment type="subcellular location">
    <subcellularLocation>
        <location evidence="1">Cell membrane</location>
        <topology evidence="1">Multi-pass membrane protein</topology>
    </subcellularLocation>
</comment>
<evidence type="ECO:0000256" key="8">
    <source>
        <dbReference type="SAM" id="Phobius"/>
    </source>
</evidence>
<gene>
    <name evidence="9" type="primary">tqsA</name>
    <name evidence="9" type="ORF">Verru16b_03118</name>
</gene>
<name>A0A1D8AYT8_9BACT</name>
<dbReference type="InterPro" id="IPR002549">
    <property type="entry name" value="AI-2E-like"/>
</dbReference>
<dbReference type="RefSeq" id="WP_069963117.1">
    <property type="nucleotide sequence ID" value="NZ_CP016094.1"/>
</dbReference>
<evidence type="ECO:0000313" key="9">
    <source>
        <dbReference type="EMBL" id="AOS46024.1"/>
    </source>
</evidence>
<evidence type="ECO:0000256" key="2">
    <source>
        <dbReference type="ARBA" id="ARBA00009773"/>
    </source>
</evidence>
<evidence type="ECO:0000256" key="1">
    <source>
        <dbReference type="ARBA" id="ARBA00004651"/>
    </source>
</evidence>
<keyword evidence="6 8" id="KW-1133">Transmembrane helix</keyword>
<dbReference type="GO" id="GO:0005886">
    <property type="term" value="C:plasma membrane"/>
    <property type="evidence" value="ECO:0007669"/>
    <property type="project" value="UniProtKB-SubCell"/>
</dbReference>
<feature type="transmembrane region" description="Helical" evidence="8">
    <location>
        <begin position="230"/>
        <end position="254"/>
    </location>
</feature>
<organism evidence="9 10">
    <name type="scientific">Lacunisphaera limnophila</name>
    <dbReference type="NCBI Taxonomy" id="1838286"/>
    <lineage>
        <taxon>Bacteria</taxon>
        <taxon>Pseudomonadati</taxon>
        <taxon>Verrucomicrobiota</taxon>
        <taxon>Opitutia</taxon>
        <taxon>Opitutales</taxon>
        <taxon>Opitutaceae</taxon>
        <taxon>Lacunisphaera</taxon>
    </lineage>
</organism>
<feature type="transmembrane region" description="Helical" evidence="8">
    <location>
        <begin position="83"/>
        <end position="116"/>
    </location>
</feature>
<dbReference type="PANTHER" id="PTHR21716">
    <property type="entry name" value="TRANSMEMBRANE PROTEIN"/>
    <property type="match status" value="1"/>
</dbReference>
<feature type="transmembrane region" description="Helical" evidence="8">
    <location>
        <begin position="50"/>
        <end position="71"/>
    </location>
</feature>
<keyword evidence="10" id="KW-1185">Reference proteome</keyword>
<dbReference type="Pfam" id="PF01594">
    <property type="entry name" value="AI-2E_transport"/>
    <property type="match status" value="1"/>
</dbReference>
<dbReference type="KEGG" id="obg:Verru16b_03118"/>
<comment type="similarity">
    <text evidence="2">Belongs to the autoinducer-2 exporter (AI-2E) (TC 2.A.86) family.</text>
</comment>
<keyword evidence="4" id="KW-1003">Cell membrane</keyword>
<accession>A0A1D8AYT8</accession>
<sequence length="382" mass="41323">MAEADAPLLSPAQRRLVGFALGFGAIVTIFALLALILIGLGRFIGEFSSVIWPIATAGILALILRPVVTIFQNRLKLGRLSAVILLYGLFVLLVAGVLFAFAPAIISQVIDFIAYLPKLWESSLKWGETHFPEWLAVARQHLENPAIKGALETVTQQAQDFVAQLAPSLKQAGASIFGFFGLIASLAIIPVYLFFFLLSGTDDPVKKLPEHLSFLNTDHREDVMFLLREFLGIIVAFFRGQILIGFIMGVLLALGFTLGGLRFGLALGLIVGLLNIVPYLGSILGLSVVIPLALLQEGGGLSLVGLCLGVFVAVQLIEGWLLTPRIMGQQTGLHPVAIIFAVFFWGHAFGGVLGMLLAVPLTAFFVTAWRLARHKYLRKPAT</sequence>
<keyword evidence="5 8" id="KW-0812">Transmembrane</keyword>
<evidence type="ECO:0000313" key="10">
    <source>
        <dbReference type="Proteomes" id="UP000095228"/>
    </source>
</evidence>
<proteinExistence type="inferred from homology"/>
<feature type="transmembrane region" description="Helical" evidence="8">
    <location>
        <begin position="342"/>
        <end position="369"/>
    </location>
</feature>
<evidence type="ECO:0000256" key="6">
    <source>
        <dbReference type="ARBA" id="ARBA00022989"/>
    </source>
</evidence>
<evidence type="ECO:0000256" key="7">
    <source>
        <dbReference type="ARBA" id="ARBA00023136"/>
    </source>
</evidence>
<feature type="transmembrane region" description="Helical" evidence="8">
    <location>
        <begin position="16"/>
        <end position="44"/>
    </location>
</feature>
<feature type="transmembrane region" description="Helical" evidence="8">
    <location>
        <begin position="301"/>
        <end position="322"/>
    </location>
</feature>
<dbReference type="PANTHER" id="PTHR21716:SF53">
    <property type="entry name" value="PERMEASE PERM-RELATED"/>
    <property type="match status" value="1"/>
</dbReference>
<evidence type="ECO:0000256" key="3">
    <source>
        <dbReference type="ARBA" id="ARBA00022448"/>
    </source>
</evidence>
<dbReference type="AlphaFoldDB" id="A0A1D8AYT8"/>
<dbReference type="GO" id="GO:0055085">
    <property type="term" value="P:transmembrane transport"/>
    <property type="evidence" value="ECO:0007669"/>
    <property type="project" value="TreeGrafter"/>
</dbReference>
<dbReference type="Proteomes" id="UP000095228">
    <property type="component" value="Chromosome"/>
</dbReference>
<keyword evidence="7 8" id="KW-0472">Membrane</keyword>
<evidence type="ECO:0000256" key="4">
    <source>
        <dbReference type="ARBA" id="ARBA00022475"/>
    </source>
</evidence>
<dbReference type="OrthoDB" id="9793390at2"/>
<feature type="transmembrane region" description="Helical" evidence="8">
    <location>
        <begin position="266"/>
        <end position="294"/>
    </location>
</feature>
<dbReference type="EMBL" id="CP016094">
    <property type="protein sequence ID" value="AOS46024.1"/>
    <property type="molecule type" value="Genomic_DNA"/>
</dbReference>